<dbReference type="AlphaFoldDB" id="A0A427XCZ0"/>
<comment type="caution">
    <text evidence="2">The sequence shown here is derived from an EMBL/GenBank/DDBJ whole genome shotgun (WGS) entry which is preliminary data.</text>
</comment>
<keyword evidence="3" id="KW-1185">Reference proteome</keyword>
<dbReference type="InterPro" id="IPR016181">
    <property type="entry name" value="Acyl_CoA_acyltransferase"/>
</dbReference>
<dbReference type="EMBL" id="RSCE01000022">
    <property type="protein sequence ID" value="RSH76698.1"/>
    <property type="molecule type" value="Genomic_DNA"/>
</dbReference>
<accession>A0A427XCZ0</accession>
<evidence type="ECO:0000259" key="1">
    <source>
        <dbReference type="PROSITE" id="PS51186"/>
    </source>
</evidence>
<dbReference type="Pfam" id="PF00583">
    <property type="entry name" value="Acetyltransf_1"/>
    <property type="match status" value="1"/>
</dbReference>
<feature type="domain" description="N-acetyltransferase" evidence="1">
    <location>
        <begin position="33"/>
        <end position="190"/>
    </location>
</feature>
<gene>
    <name evidence="2" type="ORF">EHS24_005446</name>
</gene>
<dbReference type="PROSITE" id="PS51186">
    <property type="entry name" value="GNAT"/>
    <property type="match status" value="1"/>
</dbReference>
<dbReference type="CDD" id="cd04301">
    <property type="entry name" value="NAT_SF"/>
    <property type="match status" value="1"/>
</dbReference>
<dbReference type="OrthoDB" id="410198at2759"/>
<evidence type="ECO:0000313" key="2">
    <source>
        <dbReference type="EMBL" id="RSH76698.1"/>
    </source>
</evidence>
<dbReference type="SUPFAM" id="SSF55729">
    <property type="entry name" value="Acyl-CoA N-acyltransferases (Nat)"/>
    <property type="match status" value="1"/>
</dbReference>
<evidence type="ECO:0000313" key="3">
    <source>
        <dbReference type="Proteomes" id="UP000279236"/>
    </source>
</evidence>
<dbReference type="Gene3D" id="3.40.630.30">
    <property type="match status" value="1"/>
</dbReference>
<protein>
    <recommendedName>
        <fullName evidence="1">N-acetyltransferase domain-containing protein</fullName>
    </recommendedName>
</protein>
<proteinExistence type="predicted"/>
<organism evidence="2 3">
    <name type="scientific">Apiotrichum porosum</name>
    <dbReference type="NCBI Taxonomy" id="105984"/>
    <lineage>
        <taxon>Eukaryota</taxon>
        <taxon>Fungi</taxon>
        <taxon>Dikarya</taxon>
        <taxon>Basidiomycota</taxon>
        <taxon>Agaricomycotina</taxon>
        <taxon>Tremellomycetes</taxon>
        <taxon>Trichosporonales</taxon>
        <taxon>Trichosporonaceae</taxon>
        <taxon>Apiotrichum</taxon>
    </lineage>
</organism>
<name>A0A427XCZ0_9TREE</name>
<sequence>MPPRTQVVIRPIPATSTSLLRHTVLWPSIPLAAQLLPYDHEPTTAHLGAFLPVPPANFGLHDVPNDYSPGALDPQPVGCLTVVFEEYLGALPNDIKARGPIRQQVQLHKFAVLQQLQGQRIGRRLIERALADLASLDAGRILFHFDARLDQIGFYERLGMRILDPRVFIKYGPTGDGPPIEHIRMGKIID</sequence>
<dbReference type="RefSeq" id="XP_028471845.1">
    <property type="nucleotide sequence ID" value="XM_028620970.1"/>
</dbReference>
<dbReference type="GeneID" id="39589989"/>
<dbReference type="InterPro" id="IPR000182">
    <property type="entry name" value="GNAT_dom"/>
</dbReference>
<reference evidence="2 3" key="1">
    <citation type="submission" date="2018-11" db="EMBL/GenBank/DDBJ databases">
        <title>Genome sequence of Apiotrichum porosum DSM 27194.</title>
        <authorList>
            <person name="Aliyu H."/>
            <person name="Gorte O."/>
            <person name="Ochsenreither K."/>
        </authorList>
    </citation>
    <scope>NUCLEOTIDE SEQUENCE [LARGE SCALE GENOMIC DNA]</scope>
    <source>
        <strain evidence="2 3">DSM 27194</strain>
    </source>
</reference>
<dbReference type="GO" id="GO:0016747">
    <property type="term" value="F:acyltransferase activity, transferring groups other than amino-acyl groups"/>
    <property type="evidence" value="ECO:0007669"/>
    <property type="project" value="InterPro"/>
</dbReference>
<dbReference type="Proteomes" id="UP000279236">
    <property type="component" value="Unassembled WGS sequence"/>
</dbReference>